<organism evidence="6 7">
    <name type="scientific">Romanomermis culicivorax</name>
    <name type="common">Nematode worm</name>
    <dbReference type="NCBI Taxonomy" id="13658"/>
    <lineage>
        <taxon>Eukaryota</taxon>
        <taxon>Metazoa</taxon>
        <taxon>Ecdysozoa</taxon>
        <taxon>Nematoda</taxon>
        <taxon>Enoplea</taxon>
        <taxon>Dorylaimia</taxon>
        <taxon>Mermithida</taxon>
        <taxon>Mermithoidea</taxon>
        <taxon>Mermithidae</taxon>
        <taxon>Romanomermis</taxon>
    </lineage>
</organism>
<dbReference type="SMART" id="SM00369">
    <property type="entry name" value="LRR_TYP"/>
    <property type="match status" value="5"/>
</dbReference>
<evidence type="ECO:0000256" key="3">
    <source>
        <dbReference type="ARBA" id="ARBA00022737"/>
    </source>
</evidence>
<proteinExistence type="predicted"/>
<keyword evidence="4" id="KW-0472">Membrane</keyword>
<dbReference type="InterPro" id="IPR052286">
    <property type="entry name" value="Wnt_signaling_inhibitor"/>
</dbReference>
<dbReference type="PRINTS" id="PR00019">
    <property type="entry name" value="LEURICHRPT"/>
</dbReference>
<reference evidence="7" key="1">
    <citation type="submission" date="2022-11" db="UniProtKB">
        <authorList>
            <consortium name="WormBaseParasite"/>
        </authorList>
    </citation>
    <scope>IDENTIFICATION</scope>
</reference>
<keyword evidence="6" id="KW-1185">Reference proteome</keyword>
<dbReference type="PANTHER" id="PTHR24364:SF18">
    <property type="entry name" value="LP06937P"/>
    <property type="match status" value="1"/>
</dbReference>
<keyword evidence="1" id="KW-0433">Leucine-rich repeat</keyword>
<dbReference type="InterPro" id="IPR000483">
    <property type="entry name" value="Cys-rich_flank_reg_C"/>
</dbReference>
<dbReference type="SMART" id="SM00082">
    <property type="entry name" value="LRRCT"/>
    <property type="match status" value="1"/>
</dbReference>
<sequence>MLLVVGVESDNGCLGHLKEPCRCIPANISITIECLNGQFTDIDLDYFAVVGSGHFPTLRYLTFHGNQFTHLPSNLFGPYVENVAGLQNLNLSHNFIRNISNESFCGLESLELLDLSYNKLILFSDRDQDLSIFKPIGQSLRRLYLKNAFDQPLDSKLQMIRLTRISELADFRQLTFLDLSSNSLNYFPKTFLCNFRRSLTFALDLSHNSLTTIEFQINCLRNLKILNLSANKFKILDTYSMATIAAVKTDYAIRLDANIFECNCNSSDFLLWLQKSVTKFHDVENIVCKKASPKALAGKPVVNVNVNDLDCNIPVSKAKSNIIFYCILEILSFAFFISYLSNLLIY</sequence>
<dbReference type="Proteomes" id="UP000887565">
    <property type="component" value="Unplaced"/>
</dbReference>
<evidence type="ECO:0000313" key="7">
    <source>
        <dbReference type="WBParaSite" id="nRc.2.0.1.t45808-RA"/>
    </source>
</evidence>
<keyword evidence="3" id="KW-0677">Repeat</keyword>
<name>A0A915L5L1_ROMCU</name>
<accession>A0A915L5L1</accession>
<evidence type="ECO:0000259" key="5">
    <source>
        <dbReference type="SMART" id="SM00082"/>
    </source>
</evidence>
<feature type="domain" description="LRRCT" evidence="5">
    <location>
        <begin position="258"/>
        <end position="312"/>
    </location>
</feature>
<protein>
    <submittedName>
        <fullName evidence="7">LRRCT domain-containing protein</fullName>
    </submittedName>
</protein>
<dbReference type="InterPro" id="IPR001611">
    <property type="entry name" value="Leu-rich_rpt"/>
</dbReference>
<dbReference type="Pfam" id="PF13855">
    <property type="entry name" value="LRR_8"/>
    <property type="match status" value="1"/>
</dbReference>
<dbReference type="SUPFAM" id="SSF52058">
    <property type="entry name" value="L domain-like"/>
    <property type="match status" value="1"/>
</dbReference>
<evidence type="ECO:0000256" key="4">
    <source>
        <dbReference type="SAM" id="Phobius"/>
    </source>
</evidence>
<keyword evidence="4" id="KW-0812">Transmembrane</keyword>
<dbReference type="WBParaSite" id="nRc.2.0.1.t45808-RA">
    <property type="protein sequence ID" value="nRc.2.0.1.t45808-RA"/>
    <property type="gene ID" value="nRc.2.0.1.g45808"/>
</dbReference>
<feature type="transmembrane region" description="Helical" evidence="4">
    <location>
        <begin position="322"/>
        <end position="345"/>
    </location>
</feature>
<dbReference type="InterPro" id="IPR032675">
    <property type="entry name" value="LRR_dom_sf"/>
</dbReference>
<dbReference type="OMA" id="FVKPSDM"/>
<evidence type="ECO:0000256" key="2">
    <source>
        <dbReference type="ARBA" id="ARBA00022729"/>
    </source>
</evidence>
<evidence type="ECO:0000256" key="1">
    <source>
        <dbReference type="ARBA" id="ARBA00022614"/>
    </source>
</evidence>
<dbReference type="AlphaFoldDB" id="A0A915L5L1"/>
<keyword evidence="4" id="KW-1133">Transmembrane helix</keyword>
<dbReference type="InterPro" id="IPR003591">
    <property type="entry name" value="Leu-rich_rpt_typical-subtyp"/>
</dbReference>
<dbReference type="Pfam" id="PF00560">
    <property type="entry name" value="LRR_1"/>
    <property type="match status" value="1"/>
</dbReference>
<dbReference type="GO" id="GO:0016020">
    <property type="term" value="C:membrane"/>
    <property type="evidence" value="ECO:0007669"/>
    <property type="project" value="TreeGrafter"/>
</dbReference>
<evidence type="ECO:0000313" key="6">
    <source>
        <dbReference type="Proteomes" id="UP000887565"/>
    </source>
</evidence>
<keyword evidence="2" id="KW-0732">Signal</keyword>
<dbReference type="PANTHER" id="PTHR24364">
    <property type="entry name" value="LP06937P"/>
    <property type="match status" value="1"/>
</dbReference>
<dbReference type="PROSITE" id="PS51450">
    <property type="entry name" value="LRR"/>
    <property type="match status" value="1"/>
</dbReference>
<dbReference type="Gene3D" id="3.80.10.10">
    <property type="entry name" value="Ribonuclease Inhibitor"/>
    <property type="match status" value="1"/>
</dbReference>